<name>A0ABW5AW20_9FLAO</name>
<evidence type="ECO:0000313" key="3">
    <source>
        <dbReference type="EMBL" id="MFD2186657.1"/>
    </source>
</evidence>
<accession>A0ABW5AW20</accession>
<dbReference type="PANTHER" id="PTHR43477:SF1">
    <property type="entry name" value="DIHYDROANTICAPSIN 7-DEHYDROGENASE"/>
    <property type="match status" value="1"/>
</dbReference>
<keyword evidence="4" id="KW-1185">Reference proteome</keyword>
<proteinExistence type="inferred from homology"/>
<dbReference type="CDD" id="cd05233">
    <property type="entry name" value="SDR_c"/>
    <property type="match status" value="1"/>
</dbReference>
<gene>
    <name evidence="3" type="ORF">ACFSJT_07615</name>
</gene>
<dbReference type="SUPFAM" id="SSF51735">
    <property type="entry name" value="NAD(P)-binding Rossmann-fold domains"/>
    <property type="match status" value="1"/>
</dbReference>
<protein>
    <submittedName>
        <fullName evidence="3">SDR family oxidoreductase</fullName>
    </submittedName>
</protein>
<reference evidence="4" key="1">
    <citation type="journal article" date="2019" name="Int. J. Syst. Evol. Microbiol.">
        <title>The Global Catalogue of Microorganisms (GCM) 10K type strain sequencing project: providing services to taxonomists for standard genome sequencing and annotation.</title>
        <authorList>
            <consortium name="The Broad Institute Genomics Platform"/>
            <consortium name="The Broad Institute Genome Sequencing Center for Infectious Disease"/>
            <person name="Wu L."/>
            <person name="Ma J."/>
        </authorList>
    </citation>
    <scope>NUCLEOTIDE SEQUENCE [LARGE SCALE GENOMIC DNA]</scope>
    <source>
        <strain evidence="4">DT92</strain>
    </source>
</reference>
<dbReference type="RefSeq" id="WP_378319646.1">
    <property type="nucleotide sequence ID" value="NZ_JBHUHY010000004.1"/>
</dbReference>
<dbReference type="PRINTS" id="PR00081">
    <property type="entry name" value="GDHRDH"/>
</dbReference>
<dbReference type="Proteomes" id="UP001597344">
    <property type="component" value="Unassembled WGS sequence"/>
</dbReference>
<evidence type="ECO:0000256" key="2">
    <source>
        <dbReference type="ARBA" id="ARBA00023002"/>
    </source>
</evidence>
<dbReference type="EMBL" id="JBHUHY010000004">
    <property type="protein sequence ID" value="MFD2186657.1"/>
    <property type="molecule type" value="Genomic_DNA"/>
</dbReference>
<dbReference type="InterPro" id="IPR036291">
    <property type="entry name" value="NAD(P)-bd_dom_sf"/>
</dbReference>
<dbReference type="Pfam" id="PF13561">
    <property type="entry name" value="adh_short_C2"/>
    <property type="match status" value="1"/>
</dbReference>
<comment type="caution">
    <text evidence="3">The sequence shown here is derived from an EMBL/GenBank/DDBJ whole genome shotgun (WGS) entry which is preliminary data.</text>
</comment>
<dbReference type="InterPro" id="IPR002347">
    <property type="entry name" value="SDR_fam"/>
</dbReference>
<dbReference type="PANTHER" id="PTHR43477">
    <property type="entry name" value="DIHYDROANTICAPSIN 7-DEHYDROGENASE"/>
    <property type="match status" value="1"/>
</dbReference>
<dbReference type="Gene3D" id="3.40.50.720">
    <property type="entry name" value="NAD(P)-binding Rossmann-like Domain"/>
    <property type="match status" value="1"/>
</dbReference>
<evidence type="ECO:0000256" key="1">
    <source>
        <dbReference type="ARBA" id="ARBA00006484"/>
    </source>
</evidence>
<evidence type="ECO:0000313" key="4">
    <source>
        <dbReference type="Proteomes" id="UP001597344"/>
    </source>
</evidence>
<sequence>MDLTNKTVLIIGGATGMGFATAQLVEKLGGNTIIAGHNEEKNNKALEQLSDAADAFYVDVVDPKSIQKLFKNVKGVDHLFVTAAPGGTGDFVEAPLEIKETYIYGKFWSLFMITKEAVKKISKKGSITFITGGFTKNPIKGTVLVSAAFHAVEGFAKALTVEMAPIRFNVIRPGFIDSGFWDFKEEKEREKLFEENKKQIAVNRIGRSEDIAQMATTIMMNSFINGQVIEVNGGKLPT</sequence>
<keyword evidence="2" id="KW-0560">Oxidoreductase</keyword>
<organism evidence="3 4">
    <name type="scientific">Aquimarina celericrescens</name>
    <dbReference type="NCBI Taxonomy" id="1964542"/>
    <lineage>
        <taxon>Bacteria</taxon>
        <taxon>Pseudomonadati</taxon>
        <taxon>Bacteroidota</taxon>
        <taxon>Flavobacteriia</taxon>
        <taxon>Flavobacteriales</taxon>
        <taxon>Flavobacteriaceae</taxon>
        <taxon>Aquimarina</taxon>
    </lineage>
</organism>
<dbReference type="InterPro" id="IPR051122">
    <property type="entry name" value="SDR_DHRS6-like"/>
</dbReference>
<comment type="similarity">
    <text evidence="1">Belongs to the short-chain dehydrogenases/reductases (SDR) family.</text>
</comment>